<dbReference type="EMBL" id="WHOA01000072">
    <property type="protein sequence ID" value="NOU71632.1"/>
    <property type="molecule type" value="Genomic_DNA"/>
</dbReference>
<dbReference type="Pfam" id="PF00702">
    <property type="entry name" value="Hydrolase"/>
    <property type="match status" value="1"/>
</dbReference>
<dbReference type="GO" id="GO:0016787">
    <property type="term" value="F:hydrolase activity"/>
    <property type="evidence" value="ECO:0007669"/>
    <property type="project" value="UniProtKB-KW"/>
</dbReference>
<dbReference type="Proteomes" id="UP000616779">
    <property type="component" value="Unassembled WGS sequence"/>
</dbReference>
<dbReference type="SFLD" id="SFLDG01129">
    <property type="entry name" value="C1.5:_HAD__Beta-PGM__Phosphata"/>
    <property type="match status" value="1"/>
</dbReference>
<dbReference type="SFLD" id="SFLDG01135">
    <property type="entry name" value="C1.5.6:_HAD__Beta-PGM__Phospha"/>
    <property type="match status" value="1"/>
</dbReference>
<dbReference type="PANTHER" id="PTHR46470">
    <property type="entry name" value="N-ACYLNEURAMINATE-9-PHOSPHATASE"/>
    <property type="match status" value="1"/>
</dbReference>
<dbReference type="NCBIfam" id="TIGR01509">
    <property type="entry name" value="HAD-SF-IA-v3"/>
    <property type="match status" value="1"/>
</dbReference>
<keyword evidence="5" id="KW-1185">Reference proteome</keyword>
<dbReference type="InterPro" id="IPR036412">
    <property type="entry name" value="HAD-like_sf"/>
</dbReference>
<comment type="cofactor">
    <cofactor evidence="1">
        <name>Mg(2+)</name>
        <dbReference type="ChEBI" id="CHEBI:18420"/>
    </cofactor>
</comment>
<reference evidence="4 5" key="1">
    <citation type="submission" date="2019-10" db="EMBL/GenBank/DDBJ databases">
        <title>Description of Paenibacillus terrestris sp. nov.</title>
        <authorList>
            <person name="Carlier A."/>
            <person name="Qi S."/>
        </authorList>
    </citation>
    <scope>NUCLEOTIDE SEQUENCE [LARGE SCALE GENOMIC DNA]</scope>
    <source>
        <strain evidence="4 5">LMG 31458</strain>
    </source>
</reference>
<organism evidence="4 5">
    <name type="scientific">Paenibacillus phytorum</name>
    <dbReference type="NCBI Taxonomy" id="2654977"/>
    <lineage>
        <taxon>Bacteria</taxon>
        <taxon>Bacillati</taxon>
        <taxon>Bacillota</taxon>
        <taxon>Bacilli</taxon>
        <taxon>Bacillales</taxon>
        <taxon>Paenibacillaceae</taxon>
        <taxon>Paenibacillus</taxon>
    </lineage>
</organism>
<evidence type="ECO:0000256" key="2">
    <source>
        <dbReference type="ARBA" id="ARBA00022801"/>
    </source>
</evidence>
<proteinExistence type="predicted"/>
<dbReference type="NCBIfam" id="TIGR01549">
    <property type="entry name" value="HAD-SF-IA-v1"/>
    <property type="match status" value="1"/>
</dbReference>
<dbReference type="Gene3D" id="1.20.120.710">
    <property type="entry name" value="Haloacid dehalogenase hydrolase-like domain"/>
    <property type="match status" value="1"/>
</dbReference>
<comment type="caution">
    <text evidence="4">The sequence shown here is derived from an EMBL/GenBank/DDBJ whole genome shotgun (WGS) entry which is preliminary data.</text>
</comment>
<name>A0ABX1XSV2_9BACL</name>
<keyword evidence="2 4" id="KW-0378">Hydrolase</keyword>
<dbReference type="InterPro" id="IPR006439">
    <property type="entry name" value="HAD-SF_hydro_IA"/>
</dbReference>
<accession>A0ABX1XSV2</accession>
<dbReference type="InterPro" id="IPR023214">
    <property type="entry name" value="HAD_sf"/>
</dbReference>
<gene>
    <name evidence="4" type="ORF">GC098_09380</name>
</gene>
<evidence type="ECO:0000313" key="4">
    <source>
        <dbReference type="EMBL" id="NOU71632.1"/>
    </source>
</evidence>
<dbReference type="SFLD" id="SFLDS00003">
    <property type="entry name" value="Haloacid_Dehalogenase"/>
    <property type="match status" value="1"/>
</dbReference>
<dbReference type="PRINTS" id="PR00413">
    <property type="entry name" value="HADHALOGNASE"/>
</dbReference>
<dbReference type="RefSeq" id="WP_171642949.1">
    <property type="nucleotide sequence ID" value="NZ_WHOA01000072.1"/>
</dbReference>
<evidence type="ECO:0000313" key="5">
    <source>
        <dbReference type="Proteomes" id="UP000616779"/>
    </source>
</evidence>
<dbReference type="InterPro" id="IPR051400">
    <property type="entry name" value="HAD-like_hydrolase"/>
</dbReference>
<evidence type="ECO:0000256" key="3">
    <source>
        <dbReference type="ARBA" id="ARBA00022842"/>
    </source>
</evidence>
<dbReference type="SUPFAM" id="SSF56784">
    <property type="entry name" value="HAD-like"/>
    <property type="match status" value="1"/>
</dbReference>
<keyword evidence="3" id="KW-0460">Magnesium</keyword>
<sequence>MKLILFDLDDTLFDFSSTWNVVMKKMFAEHEVTKEYDNEAFFSAFQKKSDELYYLYEQRICSVEVYRNRRLIETLAEHQYTMSEDEAEAFNLQYVQQYEKSLEPDPHVLELLLKLKERYQLGIITNGPHDMQEGKIVRLGLKELFPPEQVWISNVVGMAKPDPRIYQLALDYFNVLPEDTLFVGDSWEADVAGPLQIGMKAVWLNKYGKTPPASDSDKKPLAIVRQLHELIPYLN</sequence>
<protein>
    <submittedName>
        <fullName evidence="4">HAD-IA family hydrolase</fullName>
    </submittedName>
</protein>
<dbReference type="Gene3D" id="3.40.50.1000">
    <property type="entry name" value="HAD superfamily/HAD-like"/>
    <property type="match status" value="1"/>
</dbReference>
<evidence type="ECO:0000256" key="1">
    <source>
        <dbReference type="ARBA" id="ARBA00001946"/>
    </source>
</evidence>